<comment type="caution">
    <text evidence="1">The sequence shown here is derived from an EMBL/GenBank/DDBJ whole genome shotgun (WGS) entry which is preliminary data.</text>
</comment>
<reference evidence="2" key="1">
    <citation type="journal article" date="2022" name="Mol. Ecol. Resour.">
        <title>The genomes of chicory, endive, great burdock and yacon provide insights into Asteraceae palaeo-polyploidization history and plant inulin production.</title>
        <authorList>
            <person name="Fan W."/>
            <person name="Wang S."/>
            <person name="Wang H."/>
            <person name="Wang A."/>
            <person name="Jiang F."/>
            <person name="Liu H."/>
            <person name="Zhao H."/>
            <person name="Xu D."/>
            <person name="Zhang Y."/>
        </authorList>
    </citation>
    <scope>NUCLEOTIDE SEQUENCE [LARGE SCALE GENOMIC DNA]</scope>
    <source>
        <strain evidence="2">cv. Niubang</strain>
    </source>
</reference>
<evidence type="ECO:0000313" key="2">
    <source>
        <dbReference type="Proteomes" id="UP001055879"/>
    </source>
</evidence>
<gene>
    <name evidence="1" type="ORF">L6452_42163</name>
</gene>
<evidence type="ECO:0000313" key="1">
    <source>
        <dbReference type="EMBL" id="KAI3667115.1"/>
    </source>
</evidence>
<dbReference type="EMBL" id="CM042063">
    <property type="protein sequence ID" value="KAI3667115.1"/>
    <property type="molecule type" value="Genomic_DNA"/>
</dbReference>
<keyword evidence="2" id="KW-1185">Reference proteome</keyword>
<accession>A0ACB8XH17</accession>
<organism evidence="1 2">
    <name type="scientific">Arctium lappa</name>
    <name type="common">Greater burdock</name>
    <name type="synonym">Lappa major</name>
    <dbReference type="NCBI Taxonomy" id="4217"/>
    <lineage>
        <taxon>Eukaryota</taxon>
        <taxon>Viridiplantae</taxon>
        <taxon>Streptophyta</taxon>
        <taxon>Embryophyta</taxon>
        <taxon>Tracheophyta</taxon>
        <taxon>Spermatophyta</taxon>
        <taxon>Magnoliopsida</taxon>
        <taxon>eudicotyledons</taxon>
        <taxon>Gunneridae</taxon>
        <taxon>Pentapetalae</taxon>
        <taxon>asterids</taxon>
        <taxon>campanulids</taxon>
        <taxon>Asterales</taxon>
        <taxon>Asteraceae</taxon>
        <taxon>Carduoideae</taxon>
        <taxon>Cardueae</taxon>
        <taxon>Arctiinae</taxon>
        <taxon>Arctium</taxon>
    </lineage>
</organism>
<dbReference type="Proteomes" id="UP001055879">
    <property type="component" value="Linkage Group LG17"/>
</dbReference>
<sequence length="137" mass="15353">MNHKSSSSLIITALLLFALFKLGICREGRLLADDIREVPIVKGGEQEALARFAIEEHDKNEHSHLEFVRLVGVKEQAVDGKMLYLTFEANDAGKIKVYEAIVLVIPWKDNFKKVEVFKAIDDSSDGAPEQNPFNRVG</sequence>
<name>A0ACB8XH17_ARCLA</name>
<protein>
    <submittedName>
        <fullName evidence="1">Uncharacterized protein</fullName>
    </submittedName>
</protein>
<proteinExistence type="predicted"/>
<reference evidence="1 2" key="2">
    <citation type="journal article" date="2022" name="Mol. Ecol. Resour.">
        <title>The genomes of chicory, endive, great burdock and yacon provide insights into Asteraceae paleo-polyploidization history and plant inulin production.</title>
        <authorList>
            <person name="Fan W."/>
            <person name="Wang S."/>
            <person name="Wang H."/>
            <person name="Wang A."/>
            <person name="Jiang F."/>
            <person name="Liu H."/>
            <person name="Zhao H."/>
            <person name="Xu D."/>
            <person name="Zhang Y."/>
        </authorList>
    </citation>
    <scope>NUCLEOTIDE SEQUENCE [LARGE SCALE GENOMIC DNA]</scope>
    <source>
        <strain evidence="2">cv. Niubang</strain>
    </source>
</reference>